<comment type="caution">
    <text evidence="7">The sequence shown here is derived from an EMBL/GenBank/DDBJ whole genome shotgun (WGS) entry which is preliminary data.</text>
</comment>
<evidence type="ECO:0000313" key="7">
    <source>
        <dbReference type="EMBL" id="CAD6189733.1"/>
    </source>
</evidence>
<dbReference type="InterPro" id="IPR005824">
    <property type="entry name" value="KOW"/>
</dbReference>
<dbReference type="InterPro" id="IPR057264">
    <property type="entry name" value="Ribosomal_uL24_C"/>
</dbReference>
<feature type="domain" description="KOW" evidence="6">
    <location>
        <begin position="101"/>
        <end position="128"/>
    </location>
</feature>
<evidence type="ECO:0000256" key="5">
    <source>
        <dbReference type="ARBA" id="ARBA00035357"/>
    </source>
</evidence>
<comment type="similarity">
    <text evidence="1">Belongs to the universal ribosomal protein uL24 family.</text>
</comment>
<accession>A0A8S1H3G6</accession>
<dbReference type="InterPro" id="IPR041988">
    <property type="entry name" value="Ribosomal_uL24_KOW"/>
</dbReference>
<evidence type="ECO:0000313" key="8">
    <source>
        <dbReference type="Proteomes" id="UP000835052"/>
    </source>
</evidence>
<organism evidence="7 8">
    <name type="scientific">Caenorhabditis auriculariae</name>
    <dbReference type="NCBI Taxonomy" id="2777116"/>
    <lineage>
        <taxon>Eukaryota</taxon>
        <taxon>Metazoa</taxon>
        <taxon>Ecdysozoa</taxon>
        <taxon>Nematoda</taxon>
        <taxon>Chromadorea</taxon>
        <taxon>Rhabditida</taxon>
        <taxon>Rhabditina</taxon>
        <taxon>Rhabditomorpha</taxon>
        <taxon>Rhabditoidea</taxon>
        <taxon>Rhabditidae</taxon>
        <taxon>Peloderinae</taxon>
        <taxon>Caenorhabditis</taxon>
    </lineage>
</organism>
<dbReference type="CDD" id="cd06089">
    <property type="entry name" value="KOW_RPL26"/>
    <property type="match status" value="1"/>
</dbReference>
<evidence type="ECO:0000256" key="3">
    <source>
        <dbReference type="ARBA" id="ARBA00023274"/>
    </source>
</evidence>
<evidence type="ECO:0000256" key="2">
    <source>
        <dbReference type="ARBA" id="ARBA00022980"/>
    </source>
</evidence>
<dbReference type="InterPro" id="IPR003256">
    <property type="entry name" value="Ribosomal_uL24"/>
</dbReference>
<dbReference type="Gene3D" id="2.30.30.30">
    <property type="match status" value="1"/>
</dbReference>
<dbReference type="PROSITE" id="PS01108">
    <property type="entry name" value="RIBOSOMAL_L24"/>
    <property type="match status" value="1"/>
</dbReference>
<evidence type="ECO:0000256" key="4">
    <source>
        <dbReference type="ARBA" id="ARBA00035283"/>
    </source>
</evidence>
<evidence type="ECO:0000259" key="6">
    <source>
        <dbReference type="SMART" id="SM00739"/>
    </source>
</evidence>
<dbReference type="GO" id="GO:0003723">
    <property type="term" value="F:RNA binding"/>
    <property type="evidence" value="ECO:0007669"/>
    <property type="project" value="InterPro"/>
</dbReference>
<keyword evidence="2" id="KW-0689">Ribosomal protein</keyword>
<name>A0A8S1H3G6_9PELO</name>
<proteinExistence type="inferred from homology"/>
<dbReference type="AlphaFoldDB" id="A0A8S1H3G6"/>
<dbReference type="EMBL" id="CAJGYM010000012">
    <property type="protein sequence ID" value="CAD6189733.1"/>
    <property type="molecule type" value="Genomic_DNA"/>
</dbReference>
<keyword evidence="3" id="KW-0687">Ribonucleoprotein</keyword>
<dbReference type="GO" id="GO:0005840">
    <property type="term" value="C:ribosome"/>
    <property type="evidence" value="ECO:0007669"/>
    <property type="project" value="UniProtKB-KW"/>
</dbReference>
<dbReference type="InterPro" id="IPR014722">
    <property type="entry name" value="Rib_uL2_dom2"/>
</dbReference>
<dbReference type="GO" id="GO:0003735">
    <property type="term" value="F:structural constituent of ribosome"/>
    <property type="evidence" value="ECO:0007669"/>
    <property type="project" value="InterPro"/>
</dbReference>
<gene>
    <name evidence="7" type="ORF">CAUJ_LOCUS5652</name>
</gene>
<dbReference type="OrthoDB" id="262547at2759"/>
<keyword evidence="8" id="KW-1185">Reference proteome</keyword>
<dbReference type="GO" id="GO:0006412">
    <property type="term" value="P:translation"/>
    <property type="evidence" value="ECO:0007669"/>
    <property type="project" value="InterPro"/>
</dbReference>
<dbReference type="SMART" id="SM00739">
    <property type="entry name" value="KOW"/>
    <property type="match status" value="1"/>
</dbReference>
<dbReference type="Pfam" id="PF00467">
    <property type="entry name" value="KOW"/>
    <property type="match status" value="1"/>
</dbReference>
<protein>
    <recommendedName>
        <fullName evidence="4">Large ribosomal subunit protein uL24m</fullName>
    </recommendedName>
    <alternativeName>
        <fullName evidence="5">39S ribosomal protein L24, mitochondrial</fullName>
    </alternativeName>
</protein>
<dbReference type="Pfam" id="PF17136">
    <property type="entry name" value="ribosomal_L24"/>
    <property type="match status" value="1"/>
</dbReference>
<dbReference type="PANTHER" id="PTHR12903">
    <property type="entry name" value="MITOCHONDRIAL RIBOSOMAL PROTEIN L24"/>
    <property type="match status" value="1"/>
</dbReference>
<dbReference type="Proteomes" id="UP000835052">
    <property type="component" value="Unassembled WGS sequence"/>
</dbReference>
<dbReference type="InterPro" id="IPR008991">
    <property type="entry name" value="Translation_prot_SH3-like_sf"/>
</dbReference>
<evidence type="ECO:0000256" key="1">
    <source>
        <dbReference type="ARBA" id="ARBA00010618"/>
    </source>
</evidence>
<dbReference type="SUPFAM" id="SSF50104">
    <property type="entry name" value="Translation proteins SH3-like domain"/>
    <property type="match status" value="1"/>
</dbReference>
<dbReference type="InterPro" id="IPR005825">
    <property type="entry name" value="Ribosomal_uL24_CS"/>
</dbReference>
<dbReference type="GO" id="GO:1990904">
    <property type="term" value="C:ribonucleoprotein complex"/>
    <property type="evidence" value="ECO:0007669"/>
    <property type="project" value="UniProtKB-KW"/>
</dbReference>
<sequence length="260" mass="30462">MFTSRVLRFPRKPFSELDYARHMPKEYVERMKRTVPRKVFDERFGAPAITSWTLHPEDYVPTHKRPWEDRKLQESLERADKYRSAIFDALKNKRLPDIEWTFFPGDLVQVMVGKDKGRQGTILSVSRDTNEVLVDGLHTILGEDMENSERYGVDKTFRWQEQPLSVDKKHVMLVDPNDEEPCEAKWQLNGKGDEYIRVSLKSGYEIPVPTQAYVTYDYVQPENYIEVEGKGHASGFGLAKNLHADFIFFRRRNKGKVRNC</sequence>
<reference evidence="7" key="1">
    <citation type="submission" date="2020-10" db="EMBL/GenBank/DDBJ databases">
        <authorList>
            <person name="Kikuchi T."/>
        </authorList>
    </citation>
    <scope>NUCLEOTIDE SEQUENCE</scope>
    <source>
        <strain evidence="7">NKZ352</strain>
    </source>
</reference>